<dbReference type="EMBL" id="JAHGAW010000015">
    <property type="protein sequence ID" value="MBT2189133.1"/>
    <property type="molecule type" value="Genomic_DNA"/>
</dbReference>
<reference evidence="2" key="1">
    <citation type="submission" date="2021-05" db="EMBL/GenBank/DDBJ databases">
        <title>Genome of Sphingobium sp. strain.</title>
        <authorList>
            <person name="Fan R."/>
        </authorList>
    </citation>
    <scope>NUCLEOTIDE SEQUENCE</scope>
    <source>
        <strain evidence="2">H33</strain>
    </source>
</reference>
<name>A0A9X1IT23_9SPHN</name>
<evidence type="ECO:0000313" key="2">
    <source>
        <dbReference type="EMBL" id="MBT2189133.1"/>
    </source>
</evidence>
<dbReference type="Proteomes" id="UP001138757">
    <property type="component" value="Unassembled WGS sequence"/>
</dbReference>
<comment type="caution">
    <text evidence="2">The sequence shown here is derived from an EMBL/GenBank/DDBJ whole genome shotgun (WGS) entry which is preliminary data.</text>
</comment>
<evidence type="ECO:0000256" key="1">
    <source>
        <dbReference type="SAM" id="MobiDB-lite"/>
    </source>
</evidence>
<protein>
    <submittedName>
        <fullName evidence="2">Uncharacterized protein</fullName>
    </submittedName>
</protein>
<dbReference type="AlphaFoldDB" id="A0A9X1IT23"/>
<keyword evidence="3" id="KW-1185">Reference proteome</keyword>
<gene>
    <name evidence="2" type="ORF">KK488_19465</name>
</gene>
<sequence>MNRRNLTVSLLGCASMFCAVVAWWLSHGPVPSTARPLAAHHQMSTTTPRSVLT</sequence>
<organism evidence="2 3">
    <name type="scientific">Sphingobium nicotianae</name>
    <dbReference type="NCBI Taxonomy" id="2782607"/>
    <lineage>
        <taxon>Bacteria</taxon>
        <taxon>Pseudomonadati</taxon>
        <taxon>Pseudomonadota</taxon>
        <taxon>Alphaproteobacteria</taxon>
        <taxon>Sphingomonadales</taxon>
        <taxon>Sphingomonadaceae</taxon>
        <taxon>Sphingobium</taxon>
    </lineage>
</organism>
<evidence type="ECO:0000313" key="3">
    <source>
        <dbReference type="Proteomes" id="UP001138757"/>
    </source>
</evidence>
<feature type="compositionally biased region" description="Polar residues" evidence="1">
    <location>
        <begin position="42"/>
        <end position="53"/>
    </location>
</feature>
<dbReference type="RefSeq" id="WP_214625390.1">
    <property type="nucleotide sequence ID" value="NZ_JAHGAW010000015.1"/>
</dbReference>
<proteinExistence type="predicted"/>
<accession>A0A9X1IT23</accession>
<feature type="region of interest" description="Disordered" evidence="1">
    <location>
        <begin position="33"/>
        <end position="53"/>
    </location>
</feature>